<dbReference type="InterPro" id="IPR013149">
    <property type="entry name" value="ADH-like_C"/>
</dbReference>
<dbReference type="OrthoDB" id="9805663at2"/>
<dbReference type="EMBL" id="PQNQ01000031">
    <property type="protein sequence ID" value="RRQ02794.1"/>
    <property type="molecule type" value="Genomic_DNA"/>
</dbReference>
<dbReference type="GO" id="GO:0016628">
    <property type="term" value="F:oxidoreductase activity, acting on the CH-CH group of donors, NAD or NADP as acceptor"/>
    <property type="evidence" value="ECO:0007669"/>
    <property type="project" value="InterPro"/>
</dbReference>
<dbReference type="InterPro" id="IPR045010">
    <property type="entry name" value="MDR_fam"/>
</dbReference>
<dbReference type="InterPro" id="IPR036291">
    <property type="entry name" value="NAD(P)-bd_dom_sf"/>
</dbReference>
<accession>A0A426QB95</accession>
<dbReference type="SUPFAM" id="SSF50129">
    <property type="entry name" value="GroES-like"/>
    <property type="match status" value="2"/>
</dbReference>
<dbReference type="PANTHER" id="PTHR43205:SF7">
    <property type="entry name" value="PROSTAGLANDIN REDUCTASE 1"/>
    <property type="match status" value="1"/>
</dbReference>
<name>A0A426QB95_9CORY</name>
<evidence type="ECO:0000313" key="5">
    <source>
        <dbReference type="Proteomes" id="UP000278422"/>
    </source>
</evidence>
<feature type="domain" description="Enoyl reductase (ER)" evidence="3">
    <location>
        <begin position="42"/>
        <end position="351"/>
    </location>
</feature>
<dbReference type="CDD" id="cd05288">
    <property type="entry name" value="PGDH"/>
    <property type="match status" value="1"/>
</dbReference>
<keyword evidence="5" id="KW-1185">Reference proteome</keyword>
<gene>
    <name evidence="4" type="ORF">CXF42_09150</name>
</gene>
<evidence type="ECO:0000313" key="4">
    <source>
        <dbReference type="EMBL" id="RRQ02794.1"/>
    </source>
</evidence>
<dbReference type="Pfam" id="PF16884">
    <property type="entry name" value="ADH_N_2"/>
    <property type="match status" value="1"/>
</dbReference>
<dbReference type="RefSeq" id="WP_010266357.1">
    <property type="nucleotide sequence ID" value="NZ_CP066067.1"/>
</dbReference>
<protein>
    <submittedName>
        <fullName evidence="4">NADP-dependent oxidoreductase</fullName>
    </submittedName>
</protein>
<dbReference type="InterPro" id="IPR020843">
    <property type="entry name" value="ER"/>
</dbReference>
<dbReference type="SUPFAM" id="SSF51735">
    <property type="entry name" value="NAD(P)-binding Rossmann-fold domains"/>
    <property type="match status" value="1"/>
</dbReference>
<dbReference type="AlphaFoldDB" id="A0A426QB95"/>
<evidence type="ECO:0000256" key="2">
    <source>
        <dbReference type="SAM" id="MobiDB-lite"/>
    </source>
</evidence>
<dbReference type="GeneID" id="60808489"/>
<dbReference type="Proteomes" id="UP000278422">
    <property type="component" value="Unassembled WGS sequence"/>
</dbReference>
<evidence type="ECO:0000256" key="1">
    <source>
        <dbReference type="ARBA" id="ARBA00023002"/>
    </source>
</evidence>
<dbReference type="SMART" id="SM00829">
    <property type="entry name" value="PKS_ER"/>
    <property type="match status" value="1"/>
</dbReference>
<dbReference type="Gene3D" id="3.90.180.10">
    <property type="entry name" value="Medium-chain alcohol dehydrogenases, catalytic domain"/>
    <property type="match status" value="1"/>
</dbReference>
<dbReference type="Gene3D" id="3.40.50.720">
    <property type="entry name" value="NAD(P)-binding Rossmann-like Domain"/>
    <property type="match status" value="1"/>
</dbReference>
<sequence>MTDTTAGSPTTESTEPTGSTGAPTTTRQWVLASRPEGYPEPGNFRLETVELPAPGEGQILVRTTAMSVDPYMRGRMNDVKSYVPPFRVDGPLEGGAVGVVEASRSDRFAVGDHVLHGLGWRDHAVLDASAATPVDVDAAPETAYLGILGMTGLTAYTGLTRIGGVREGDTVFISGAAGAVGSAAGQMAKLLGASRVIGSAGTPEKVARLRELGFDAAFDYHDGVLDQLRAAAPDGIDLYFDNVGGEHLEAALDVINPLGRVAVCGMISAYNDPDATPAPRNMSALIAKNLTVRGFVMKYHWDLGPEFRERMSAWLRDGEVRYDETVREGLESAPQAFIDLLHGANTGKMVVRL</sequence>
<feature type="compositionally biased region" description="Low complexity" evidence="2">
    <location>
        <begin position="1"/>
        <end position="22"/>
    </location>
</feature>
<dbReference type="PANTHER" id="PTHR43205">
    <property type="entry name" value="PROSTAGLANDIN REDUCTASE"/>
    <property type="match status" value="1"/>
</dbReference>
<organism evidence="4 5">
    <name type="scientific">Corynebacterium bovis</name>
    <dbReference type="NCBI Taxonomy" id="36808"/>
    <lineage>
        <taxon>Bacteria</taxon>
        <taxon>Bacillati</taxon>
        <taxon>Actinomycetota</taxon>
        <taxon>Actinomycetes</taxon>
        <taxon>Mycobacteriales</taxon>
        <taxon>Corynebacteriaceae</taxon>
        <taxon>Corynebacterium</taxon>
    </lineage>
</organism>
<dbReference type="InterPro" id="IPR041694">
    <property type="entry name" value="ADH_N_2"/>
</dbReference>
<evidence type="ECO:0000259" key="3">
    <source>
        <dbReference type="SMART" id="SM00829"/>
    </source>
</evidence>
<proteinExistence type="predicted"/>
<keyword evidence="1" id="KW-0560">Oxidoreductase</keyword>
<feature type="region of interest" description="Disordered" evidence="2">
    <location>
        <begin position="1"/>
        <end position="26"/>
    </location>
</feature>
<dbReference type="Pfam" id="PF00107">
    <property type="entry name" value="ADH_zinc_N"/>
    <property type="match status" value="1"/>
</dbReference>
<dbReference type="FunFam" id="3.40.50.720:FF:000121">
    <property type="entry name" value="Prostaglandin reductase 2"/>
    <property type="match status" value="1"/>
</dbReference>
<reference evidence="4 5" key="1">
    <citation type="submission" date="2018-01" db="EMBL/GenBank/DDBJ databases">
        <title>Twenty Corynebacterium bovis Genomes.</title>
        <authorList>
            <person name="Gulvik C.A."/>
        </authorList>
    </citation>
    <scope>NUCLEOTIDE SEQUENCE [LARGE SCALE GENOMIC DNA]</scope>
    <source>
        <strain evidence="4 5">16-2004</strain>
    </source>
</reference>
<comment type="caution">
    <text evidence="4">The sequence shown here is derived from an EMBL/GenBank/DDBJ whole genome shotgun (WGS) entry which is preliminary data.</text>
</comment>
<dbReference type="InterPro" id="IPR011032">
    <property type="entry name" value="GroES-like_sf"/>
</dbReference>